<accession>A0A086ZFX2</accession>
<evidence type="ECO:0000313" key="2">
    <source>
        <dbReference type="EMBL" id="KFI45422.1"/>
    </source>
</evidence>
<dbReference type="EMBL" id="JGYP01000002">
    <property type="protein sequence ID" value="KFI45422.1"/>
    <property type="molecule type" value="Genomic_DNA"/>
</dbReference>
<dbReference type="Proteomes" id="UP000029096">
    <property type="component" value="Unassembled WGS sequence"/>
</dbReference>
<proteinExistence type="predicted"/>
<keyword evidence="3" id="KW-1185">Reference proteome</keyword>
<dbReference type="AlphaFoldDB" id="A0A086ZFX2"/>
<protein>
    <submittedName>
        <fullName evidence="2">Uncharacterized protein</fullName>
    </submittedName>
</protein>
<evidence type="ECO:0000313" key="3">
    <source>
        <dbReference type="Proteomes" id="UP000029096"/>
    </source>
</evidence>
<sequence>MAKEAEKKDLEEEPKKQTIHRDSKNGQFVSESTARRRPKTTQTEHR</sequence>
<evidence type="ECO:0000256" key="1">
    <source>
        <dbReference type="SAM" id="MobiDB-lite"/>
    </source>
</evidence>
<feature type="compositionally biased region" description="Basic and acidic residues" evidence="1">
    <location>
        <begin position="1"/>
        <end position="24"/>
    </location>
</feature>
<name>A0A086ZFX2_9BIFI</name>
<organism evidence="2 3">
    <name type="scientific">Bifidobacterium bohemicum DSM 22767</name>
    <dbReference type="NCBI Taxonomy" id="1437606"/>
    <lineage>
        <taxon>Bacteria</taxon>
        <taxon>Bacillati</taxon>
        <taxon>Actinomycetota</taxon>
        <taxon>Actinomycetes</taxon>
        <taxon>Bifidobacteriales</taxon>
        <taxon>Bifidobacteriaceae</taxon>
        <taxon>Bifidobacterium</taxon>
    </lineage>
</organism>
<feature type="region of interest" description="Disordered" evidence="1">
    <location>
        <begin position="1"/>
        <end position="46"/>
    </location>
</feature>
<comment type="caution">
    <text evidence="2">The sequence shown here is derived from an EMBL/GenBank/DDBJ whole genome shotgun (WGS) entry which is preliminary data.</text>
</comment>
<dbReference type="RefSeq" id="WP_156097520.1">
    <property type="nucleotide sequence ID" value="NZ_JDUS01000005.1"/>
</dbReference>
<gene>
    <name evidence="2" type="ORF">BBOH_1169</name>
</gene>
<reference evidence="2 3" key="1">
    <citation type="submission" date="2014-03" db="EMBL/GenBank/DDBJ databases">
        <title>Genomics of Bifidobacteria.</title>
        <authorList>
            <person name="Ventura M."/>
            <person name="Milani C."/>
            <person name="Lugli G.A."/>
        </authorList>
    </citation>
    <scope>NUCLEOTIDE SEQUENCE [LARGE SCALE GENOMIC DNA]</scope>
    <source>
        <strain evidence="2 3">DSM 22767</strain>
    </source>
</reference>